<accession>A0A1E3X342</accession>
<evidence type="ECO:0000313" key="2">
    <source>
        <dbReference type="EMBL" id="ODS30070.1"/>
    </source>
</evidence>
<organism evidence="2 3">
    <name type="scientific">Candidatus Scalindua rubra</name>
    <dbReference type="NCBI Taxonomy" id="1872076"/>
    <lineage>
        <taxon>Bacteria</taxon>
        <taxon>Pseudomonadati</taxon>
        <taxon>Planctomycetota</taxon>
        <taxon>Candidatus Brocadiia</taxon>
        <taxon>Candidatus Brocadiales</taxon>
        <taxon>Candidatus Scalinduaceae</taxon>
        <taxon>Candidatus Scalindua</taxon>
    </lineage>
</organism>
<comment type="caution">
    <text evidence="2">The sequence shown here is derived from an EMBL/GenBank/DDBJ whole genome shotgun (WGS) entry which is preliminary data.</text>
</comment>
<sequence length="224" mass="25490">MKMNKIKSVTLIIVLSTISLFAQEKAITESGKTVLLKEDGSWEYVIDSNENKTKEFDFRKTKWGDSVEKVKSSETATIVPEINDPNILGFTGSVAGLEGLIGYYFVNGKLWKGAYIFSETHSNRNMFITDYSSIKNILIEKYGEPIEDNVNWLNDLYADDTSQYGFAVSLGHLNFYCSWEIGDTKIQMVLSGENYDISHRLEYHNESLKKLAIEEQKKASKSDF</sequence>
<protein>
    <submittedName>
        <fullName evidence="2">Uncharacterized protein</fullName>
    </submittedName>
</protein>
<name>A0A1E3X342_9BACT</name>
<dbReference type="Proteomes" id="UP000094056">
    <property type="component" value="Unassembled WGS sequence"/>
</dbReference>
<feature type="signal peptide" evidence="1">
    <location>
        <begin position="1"/>
        <end position="22"/>
    </location>
</feature>
<dbReference type="EMBL" id="MAYW01000291">
    <property type="protein sequence ID" value="ODS30070.1"/>
    <property type="molecule type" value="Genomic_DNA"/>
</dbReference>
<evidence type="ECO:0000256" key="1">
    <source>
        <dbReference type="SAM" id="SignalP"/>
    </source>
</evidence>
<proteinExistence type="predicted"/>
<evidence type="ECO:0000313" key="3">
    <source>
        <dbReference type="Proteomes" id="UP000094056"/>
    </source>
</evidence>
<keyword evidence="1" id="KW-0732">Signal</keyword>
<feature type="chain" id="PRO_5009140024" evidence="1">
    <location>
        <begin position="23"/>
        <end position="224"/>
    </location>
</feature>
<reference evidence="2 3" key="1">
    <citation type="submission" date="2016-07" db="EMBL/GenBank/DDBJ databases">
        <title>Draft genome of Scalindua rubra, obtained from a brine-seawater interface in the Red Sea, sheds light on salt adaptation in anammox bacteria.</title>
        <authorList>
            <person name="Speth D.R."/>
            <person name="Lagkouvardos I."/>
            <person name="Wang Y."/>
            <person name="Qian P.-Y."/>
            <person name="Dutilh B.E."/>
            <person name="Jetten M.S."/>
        </authorList>
    </citation>
    <scope>NUCLEOTIDE SEQUENCE [LARGE SCALE GENOMIC DNA]</scope>
    <source>
        <strain evidence="2">BSI-1</strain>
    </source>
</reference>
<gene>
    <name evidence="2" type="ORF">SCARUB_04823</name>
</gene>
<dbReference type="AlphaFoldDB" id="A0A1E3X342"/>